<feature type="domain" description="F5/8 type C" evidence="1">
    <location>
        <begin position="837"/>
        <end position="982"/>
    </location>
</feature>
<comment type="caution">
    <text evidence="2">The sequence shown here is derived from an EMBL/GenBank/DDBJ whole genome shotgun (WGS) entry which is preliminary data.</text>
</comment>
<dbReference type="AlphaFoldDB" id="A0A7V7PK34"/>
<evidence type="ECO:0000313" key="2">
    <source>
        <dbReference type="EMBL" id="KAB0675917.1"/>
    </source>
</evidence>
<dbReference type="PROSITE" id="PS50022">
    <property type="entry name" value="FA58C_3"/>
    <property type="match status" value="1"/>
</dbReference>
<protein>
    <recommendedName>
        <fullName evidence="1">F5/8 type C domain-containing protein</fullName>
    </recommendedName>
</protein>
<accession>A0A7V7PK34</accession>
<dbReference type="InterPro" id="IPR008979">
    <property type="entry name" value="Galactose-bd-like_sf"/>
</dbReference>
<evidence type="ECO:0000313" key="3">
    <source>
        <dbReference type="Proteomes" id="UP000432089"/>
    </source>
</evidence>
<keyword evidence="3" id="KW-1185">Reference proteome</keyword>
<dbReference type="Gene3D" id="2.60.120.260">
    <property type="entry name" value="Galactose-binding domain-like"/>
    <property type="match status" value="1"/>
</dbReference>
<name>A0A7V7PK34_9HYPH</name>
<reference evidence="2 3" key="1">
    <citation type="submission" date="2019-09" db="EMBL/GenBank/DDBJ databases">
        <title>YIM 132180 draft genome.</title>
        <authorList>
            <person name="Zhang K."/>
        </authorList>
    </citation>
    <scope>NUCLEOTIDE SEQUENCE [LARGE SCALE GENOMIC DNA]</scope>
    <source>
        <strain evidence="2 3">YIM 132180</strain>
    </source>
</reference>
<proteinExistence type="predicted"/>
<dbReference type="InterPro" id="IPR000421">
    <property type="entry name" value="FA58C"/>
</dbReference>
<dbReference type="EMBL" id="VZDO01000028">
    <property type="protein sequence ID" value="KAB0675917.1"/>
    <property type="molecule type" value="Genomic_DNA"/>
</dbReference>
<gene>
    <name evidence="2" type="ORF">F6X38_22565</name>
</gene>
<dbReference type="SUPFAM" id="SSF49785">
    <property type="entry name" value="Galactose-binding domain-like"/>
    <property type="match status" value="1"/>
</dbReference>
<sequence length="985" mass="108421">MTSKPVFGSRPFGKRDARLLIVAYFDPNGIETIPQSIEAWQRHSRHEIVLFNLWPGRAGQVLLPSTLALREFDGVIVHPTVSYHPSIVEGLDALLPRGLAEFDGVKILMKQDEQVLSGRLPGLVRAKGFDLVMTCVPPREQEKIYPRALIGDARLFQTLTGYVAPAMRQGFRRQDKRFALTYRGSLQPLAFGRLGYEKRGIGYQMSALLAKHADIRCDISSRWEDRISGKAWSEFLAASNVVLGVESGSNIFDFDGEVGIRCSAYEARHGNEDPWSQRYYDRAHEEFLHSFEGNVDYAQISPRHFEAAAMGAAQLLYEGRYSGIFRPGEHYFPLARDLVDPSAIIDFLRDEAAQGRMADRAFEEIVLAPRYWYETFVSQADDAIDECLATKGRRARPPGPAPKPVAHLLSAKDPIGDPEIERFVSSLSATHDVVVIGIRESDDATTAPVLQRRRDGTNVLRLGRTDHRADWIPSAAQLAQKPSEARSLLAVLVGCLGAPADVLAARLGADIAVESELEAFRDRCRHLIDVNSTFIAAIGNLGAPDVTVAFGLEALFAAIACADDFGCEAAYDVSEFRRFTHGDFQHWEIEFWQTIEKRLAARCARRFADTPLLADLMTKDQGHSFLASSHTTDIGTRRVRGTCEPDLRWIDRPPPERIFPCSAPAVASSVFGNPPGRRLVDIALASRGASIVGSSPFHERPNDADAVLRAEPGGYAAALADGAPPCWVEIDLGRVEAIEAVEIGFLAASVPEEFSVLCRDGVNRPWRILVERSHNSAQRVRERFPAGAARFLRLIAFSFAGVQNRLLLSSFRVFASATAATAATGDRAGQPTSAEQRQRLGVHLMHDVSTGGSGSRVVASSPFNPDPNGAAAALRRDADGYAAALNESPFPHWLEIDLGRERTIGAIGLRFLNAANFASGFRVSGRREPSEPWHVLIERRDHSGADVLERIDPVAVRFLQLEAFAFAGQQRLLLAALHAYEMPQD</sequence>
<evidence type="ECO:0000259" key="1">
    <source>
        <dbReference type="PROSITE" id="PS50022"/>
    </source>
</evidence>
<dbReference type="Proteomes" id="UP000432089">
    <property type="component" value="Unassembled WGS sequence"/>
</dbReference>
<organism evidence="2 3">
    <name type="scientific">Plantimonas leprariae</name>
    <dbReference type="NCBI Taxonomy" id="2615207"/>
    <lineage>
        <taxon>Bacteria</taxon>
        <taxon>Pseudomonadati</taxon>
        <taxon>Pseudomonadota</taxon>
        <taxon>Alphaproteobacteria</taxon>
        <taxon>Hyphomicrobiales</taxon>
        <taxon>Aurantimonadaceae</taxon>
        <taxon>Plantimonas</taxon>
    </lineage>
</organism>
<dbReference type="RefSeq" id="WP_150973882.1">
    <property type="nucleotide sequence ID" value="NZ_VZDO01000028.1"/>
</dbReference>